<feature type="domain" description="Nudix hydrolase" evidence="5">
    <location>
        <begin position="15"/>
        <end position="139"/>
    </location>
</feature>
<dbReference type="InterPro" id="IPR000086">
    <property type="entry name" value="NUDIX_hydrolase_dom"/>
</dbReference>
<dbReference type="InterPro" id="IPR047198">
    <property type="entry name" value="DDP-like_NUDIX"/>
</dbReference>
<keyword evidence="4" id="KW-0460">Magnesium</keyword>
<dbReference type="InterPro" id="IPR015797">
    <property type="entry name" value="NUDIX_hydrolase-like_dom_sf"/>
</dbReference>
<sequence>MQKDAYWYQQSGVIPYRIAAHATRHDNSIEIVLITSRKRKRWIIPKGIIEPGMTAYESAEKEALEEAGILGEVSSKAISKYRHQKWGGTCEIVVFPLKVNMLLEKWDEMHLRQRKWMSIDTARRSVRNATLKQLIADLPQLL</sequence>
<name>A0A2G6E8U7_9BACT</name>
<dbReference type="SUPFAM" id="SSF55811">
    <property type="entry name" value="Nudix"/>
    <property type="match status" value="1"/>
</dbReference>
<dbReference type="CDD" id="cd04666">
    <property type="entry name" value="NUDIX_DIPP2_like_Nudt4"/>
    <property type="match status" value="1"/>
</dbReference>
<dbReference type="Proteomes" id="UP000229740">
    <property type="component" value="Unassembled WGS sequence"/>
</dbReference>
<protein>
    <submittedName>
        <fullName evidence="6">NUDIX hydrolase</fullName>
    </submittedName>
</protein>
<keyword evidence="3 6" id="KW-0378">Hydrolase</keyword>
<evidence type="ECO:0000313" key="6">
    <source>
        <dbReference type="EMBL" id="PID58367.1"/>
    </source>
</evidence>
<keyword evidence="2" id="KW-0479">Metal-binding</keyword>
<dbReference type="PROSITE" id="PS51462">
    <property type="entry name" value="NUDIX"/>
    <property type="match status" value="1"/>
</dbReference>
<comment type="caution">
    <text evidence="6">The sequence shown here is derived from an EMBL/GenBank/DDBJ whole genome shotgun (WGS) entry which is preliminary data.</text>
</comment>
<dbReference type="AlphaFoldDB" id="A0A2G6E8U7"/>
<proteinExistence type="predicted"/>
<gene>
    <name evidence="6" type="ORF">CSB45_03780</name>
</gene>
<comment type="cofactor">
    <cofactor evidence="1">
        <name>Mg(2+)</name>
        <dbReference type="ChEBI" id="CHEBI:18420"/>
    </cofactor>
</comment>
<dbReference type="GO" id="GO:0046872">
    <property type="term" value="F:metal ion binding"/>
    <property type="evidence" value="ECO:0007669"/>
    <property type="project" value="UniProtKB-KW"/>
</dbReference>
<dbReference type="PANTHER" id="PTHR12629">
    <property type="entry name" value="DIPHOSPHOINOSITOL POLYPHOSPHATE PHOSPHOHYDROLASE"/>
    <property type="match status" value="1"/>
</dbReference>
<evidence type="ECO:0000256" key="4">
    <source>
        <dbReference type="ARBA" id="ARBA00022842"/>
    </source>
</evidence>
<evidence type="ECO:0000313" key="7">
    <source>
        <dbReference type="Proteomes" id="UP000229740"/>
    </source>
</evidence>
<organism evidence="6 7">
    <name type="scientific">candidate division KSB3 bacterium</name>
    <dbReference type="NCBI Taxonomy" id="2044937"/>
    <lineage>
        <taxon>Bacteria</taxon>
        <taxon>candidate division KSB3</taxon>
    </lineage>
</organism>
<evidence type="ECO:0000256" key="1">
    <source>
        <dbReference type="ARBA" id="ARBA00001946"/>
    </source>
</evidence>
<dbReference type="EMBL" id="PDPS01000023">
    <property type="protein sequence ID" value="PID58367.1"/>
    <property type="molecule type" value="Genomic_DNA"/>
</dbReference>
<evidence type="ECO:0000259" key="5">
    <source>
        <dbReference type="PROSITE" id="PS51462"/>
    </source>
</evidence>
<dbReference type="Pfam" id="PF00293">
    <property type="entry name" value="NUDIX"/>
    <property type="match status" value="1"/>
</dbReference>
<dbReference type="GO" id="GO:0005737">
    <property type="term" value="C:cytoplasm"/>
    <property type="evidence" value="ECO:0007669"/>
    <property type="project" value="TreeGrafter"/>
</dbReference>
<dbReference type="Gene3D" id="3.90.79.10">
    <property type="entry name" value="Nucleoside Triphosphate Pyrophosphohydrolase"/>
    <property type="match status" value="1"/>
</dbReference>
<dbReference type="PANTHER" id="PTHR12629:SF0">
    <property type="entry name" value="DIPHOSPHOINOSITOL-POLYPHOSPHATE DIPHOSPHATASE"/>
    <property type="match status" value="1"/>
</dbReference>
<dbReference type="GO" id="GO:0016462">
    <property type="term" value="F:pyrophosphatase activity"/>
    <property type="evidence" value="ECO:0007669"/>
    <property type="project" value="InterPro"/>
</dbReference>
<evidence type="ECO:0000256" key="3">
    <source>
        <dbReference type="ARBA" id="ARBA00022801"/>
    </source>
</evidence>
<reference evidence="6 7" key="1">
    <citation type="submission" date="2017-10" db="EMBL/GenBank/DDBJ databases">
        <title>Novel microbial diversity and functional potential in the marine mammal oral microbiome.</title>
        <authorList>
            <person name="Dudek N.K."/>
            <person name="Sun C.L."/>
            <person name="Burstein D."/>
            <person name="Kantor R.S."/>
            <person name="Aliaga Goltsman D.S."/>
            <person name="Bik E.M."/>
            <person name="Thomas B.C."/>
            <person name="Banfield J.F."/>
            <person name="Relman D.A."/>
        </authorList>
    </citation>
    <scope>NUCLEOTIDE SEQUENCE [LARGE SCALE GENOMIC DNA]</scope>
    <source>
        <strain evidence="6">DOLZORAL124_49_17</strain>
    </source>
</reference>
<evidence type="ECO:0000256" key="2">
    <source>
        <dbReference type="ARBA" id="ARBA00022723"/>
    </source>
</evidence>
<accession>A0A2G6E8U7</accession>